<evidence type="ECO:0000313" key="1">
    <source>
        <dbReference type="EMBL" id="QJA49821.1"/>
    </source>
</evidence>
<reference evidence="1" key="1">
    <citation type="submission" date="2020-03" db="EMBL/GenBank/DDBJ databases">
        <title>The deep terrestrial virosphere.</title>
        <authorList>
            <person name="Holmfeldt K."/>
            <person name="Nilsson E."/>
            <person name="Simone D."/>
            <person name="Lopez-Fernandez M."/>
            <person name="Wu X."/>
            <person name="de Brujin I."/>
            <person name="Lundin D."/>
            <person name="Andersson A."/>
            <person name="Bertilsson S."/>
            <person name="Dopson M."/>
        </authorList>
    </citation>
    <scope>NUCLEOTIDE SEQUENCE</scope>
    <source>
        <strain evidence="1">TM448A01495</strain>
    </source>
</reference>
<organism evidence="1">
    <name type="scientific">viral metagenome</name>
    <dbReference type="NCBI Taxonomy" id="1070528"/>
    <lineage>
        <taxon>unclassified sequences</taxon>
        <taxon>metagenomes</taxon>
        <taxon>organismal metagenomes</taxon>
    </lineage>
</organism>
<dbReference type="AlphaFoldDB" id="A0A6H1ZQX5"/>
<gene>
    <name evidence="1" type="ORF">TM448A01495_0029</name>
</gene>
<protein>
    <submittedName>
        <fullName evidence="1">Uncharacterized protein</fullName>
    </submittedName>
</protein>
<sequence length="103" mass="12281">MRRELKGIQYVGAAINQVISDQRYFYIVCSDEDEQLRVCIAARDILETYPPKYREKIIVTKCDEKWLSTKLLVQFSHRDRPIRYTENMRTSKITPIPEERTIV</sequence>
<dbReference type="EMBL" id="MT144156">
    <property type="protein sequence ID" value="QJA49821.1"/>
    <property type="molecule type" value="Genomic_DNA"/>
</dbReference>
<name>A0A6H1ZQX5_9ZZZZ</name>
<accession>A0A6H1ZQX5</accession>
<proteinExistence type="predicted"/>